<feature type="compositionally biased region" description="Polar residues" evidence="1">
    <location>
        <begin position="144"/>
        <end position="154"/>
    </location>
</feature>
<name>A0A5C3QWC4_9AGAR</name>
<feature type="region of interest" description="Disordered" evidence="1">
    <location>
        <begin position="1"/>
        <end position="168"/>
    </location>
</feature>
<feature type="compositionally biased region" description="Low complexity" evidence="1">
    <location>
        <begin position="86"/>
        <end position="95"/>
    </location>
</feature>
<reference evidence="2 3" key="1">
    <citation type="journal article" date="2019" name="Nat. Ecol. Evol.">
        <title>Megaphylogeny resolves global patterns of mushroom evolution.</title>
        <authorList>
            <person name="Varga T."/>
            <person name="Krizsan K."/>
            <person name="Foldi C."/>
            <person name="Dima B."/>
            <person name="Sanchez-Garcia M."/>
            <person name="Sanchez-Ramirez S."/>
            <person name="Szollosi G.J."/>
            <person name="Szarkandi J.G."/>
            <person name="Papp V."/>
            <person name="Albert L."/>
            <person name="Andreopoulos W."/>
            <person name="Angelini C."/>
            <person name="Antonin V."/>
            <person name="Barry K.W."/>
            <person name="Bougher N.L."/>
            <person name="Buchanan P."/>
            <person name="Buyck B."/>
            <person name="Bense V."/>
            <person name="Catcheside P."/>
            <person name="Chovatia M."/>
            <person name="Cooper J."/>
            <person name="Damon W."/>
            <person name="Desjardin D."/>
            <person name="Finy P."/>
            <person name="Geml J."/>
            <person name="Haridas S."/>
            <person name="Hughes K."/>
            <person name="Justo A."/>
            <person name="Karasinski D."/>
            <person name="Kautmanova I."/>
            <person name="Kiss B."/>
            <person name="Kocsube S."/>
            <person name="Kotiranta H."/>
            <person name="LaButti K.M."/>
            <person name="Lechner B.E."/>
            <person name="Liimatainen K."/>
            <person name="Lipzen A."/>
            <person name="Lukacs Z."/>
            <person name="Mihaltcheva S."/>
            <person name="Morgado L.N."/>
            <person name="Niskanen T."/>
            <person name="Noordeloos M.E."/>
            <person name="Ohm R.A."/>
            <person name="Ortiz-Santana B."/>
            <person name="Ovrebo C."/>
            <person name="Racz N."/>
            <person name="Riley R."/>
            <person name="Savchenko A."/>
            <person name="Shiryaev A."/>
            <person name="Soop K."/>
            <person name="Spirin V."/>
            <person name="Szebenyi C."/>
            <person name="Tomsovsky M."/>
            <person name="Tulloss R.E."/>
            <person name="Uehling J."/>
            <person name="Grigoriev I.V."/>
            <person name="Vagvolgyi C."/>
            <person name="Papp T."/>
            <person name="Martin F.M."/>
            <person name="Miettinen O."/>
            <person name="Hibbett D.S."/>
            <person name="Nagy L.G."/>
        </authorList>
    </citation>
    <scope>NUCLEOTIDE SEQUENCE [LARGE SCALE GENOMIC DNA]</scope>
    <source>
        <strain evidence="2 3">CBS 309.79</strain>
    </source>
</reference>
<feature type="compositionally biased region" description="Pro residues" evidence="1">
    <location>
        <begin position="34"/>
        <end position="48"/>
    </location>
</feature>
<evidence type="ECO:0000313" key="2">
    <source>
        <dbReference type="EMBL" id="TFL04831.1"/>
    </source>
</evidence>
<dbReference type="OrthoDB" id="3238644at2759"/>
<proteinExistence type="predicted"/>
<feature type="region of interest" description="Disordered" evidence="1">
    <location>
        <begin position="358"/>
        <end position="393"/>
    </location>
</feature>
<feature type="region of interest" description="Disordered" evidence="1">
    <location>
        <begin position="531"/>
        <end position="554"/>
    </location>
</feature>
<evidence type="ECO:0000313" key="3">
    <source>
        <dbReference type="Proteomes" id="UP000305067"/>
    </source>
</evidence>
<dbReference type="EMBL" id="ML178818">
    <property type="protein sequence ID" value="TFL04831.1"/>
    <property type="molecule type" value="Genomic_DNA"/>
</dbReference>
<keyword evidence="3" id="KW-1185">Reference proteome</keyword>
<organism evidence="2 3">
    <name type="scientific">Pterulicium gracile</name>
    <dbReference type="NCBI Taxonomy" id="1884261"/>
    <lineage>
        <taxon>Eukaryota</taxon>
        <taxon>Fungi</taxon>
        <taxon>Dikarya</taxon>
        <taxon>Basidiomycota</taxon>
        <taxon>Agaricomycotina</taxon>
        <taxon>Agaricomycetes</taxon>
        <taxon>Agaricomycetidae</taxon>
        <taxon>Agaricales</taxon>
        <taxon>Pleurotineae</taxon>
        <taxon>Pterulaceae</taxon>
        <taxon>Pterulicium</taxon>
    </lineage>
</organism>
<dbReference type="Proteomes" id="UP000305067">
    <property type="component" value="Unassembled WGS sequence"/>
</dbReference>
<gene>
    <name evidence="2" type="ORF">BDV98DRAFT_333009</name>
</gene>
<accession>A0A5C3QWC4</accession>
<dbReference type="AlphaFoldDB" id="A0A5C3QWC4"/>
<protein>
    <submittedName>
        <fullName evidence="2">Uncharacterized protein</fullName>
    </submittedName>
</protein>
<feature type="compositionally biased region" description="Polar residues" evidence="1">
    <location>
        <begin position="76"/>
        <end position="85"/>
    </location>
</feature>
<feature type="compositionally biased region" description="Polar residues" evidence="1">
    <location>
        <begin position="361"/>
        <end position="390"/>
    </location>
</feature>
<evidence type="ECO:0000256" key="1">
    <source>
        <dbReference type="SAM" id="MobiDB-lite"/>
    </source>
</evidence>
<sequence>MHSSDVSSSSSSRSTKRYTKEQLHKHLKILGDIPAPPPPDLPPSPPPSRSSSPAPGTKRRVGNSIHNSEPSKRPRLNSNSDRLTPSTSASSSSQYQHKHKSTLHSSHTSSSLSHPHNNEPSEDGELREESPVTHPPRATPGHPSASSCLGTTSLPVRRPKRGKPANEEWDEMYQRHYTQGRNFKYSGDARWHSTFNPGHKDHKPLPNPPPLNSSYHKHGATIARLEFLDGLLSFVYAMWTKDYSRSTCTIQSWETVNGVYYPSSRKDRPSNGYLDFCQVKWAPEQLTDEAERAFFSLICMIDGFIHQRKLAYTISRRLNPASRQATAACEAAVQRAITSTEHLSSTYNAQSATPVMLPSPASITTANSANSTPTGRSVDTPNAGSSSGNAPSVALDTLIPPRMVRQINVGKHISPEAAVAVSKITIPVEPTVVQDITDVSQQLMQAQNAFNAAQPLTLSTMARHFPKTFGRLVSSTLTAQEEHEPVFGDDESELFWPPQAPLGEGIGWLCLLGKAMTREFGEAYGYQGEKGLVQKPDQDQHSSRHASARPSALR</sequence>
<feature type="region of interest" description="Disordered" evidence="1">
    <location>
        <begin position="194"/>
        <end position="213"/>
    </location>
</feature>
<feature type="compositionally biased region" description="Low complexity" evidence="1">
    <location>
        <begin position="1"/>
        <end position="13"/>
    </location>
</feature>
<feature type="compositionally biased region" description="Low complexity" evidence="1">
    <location>
        <begin position="103"/>
        <end position="114"/>
    </location>
</feature>